<dbReference type="PANTHER" id="PTHR10953:SF102">
    <property type="entry name" value="ADENYLYLTRANSFERASE AND SULFURTRANSFERASE MOCS3"/>
    <property type="match status" value="1"/>
</dbReference>
<evidence type="ECO:0000313" key="2">
    <source>
        <dbReference type="EMBL" id="MBB2148046.1"/>
    </source>
</evidence>
<dbReference type="InterPro" id="IPR035985">
    <property type="entry name" value="Ubiquitin-activating_enz"/>
</dbReference>
<dbReference type="SUPFAM" id="SSF69572">
    <property type="entry name" value="Activating enzymes of the ubiquitin-like proteins"/>
    <property type="match status" value="1"/>
</dbReference>
<dbReference type="RefSeq" id="WP_182953582.1">
    <property type="nucleotide sequence ID" value="NZ_WNXC01000001.1"/>
</dbReference>
<dbReference type="InterPro" id="IPR045886">
    <property type="entry name" value="ThiF/MoeB/HesA"/>
</dbReference>
<dbReference type="InterPro" id="IPR000594">
    <property type="entry name" value="ThiF_NAD_FAD-bd"/>
</dbReference>
<proteinExistence type="predicted"/>
<keyword evidence="3" id="KW-1185">Reference proteome</keyword>
<evidence type="ECO:0000259" key="1">
    <source>
        <dbReference type="PROSITE" id="PS50206"/>
    </source>
</evidence>
<dbReference type="InterPro" id="IPR001763">
    <property type="entry name" value="Rhodanese-like_dom"/>
</dbReference>
<feature type="domain" description="Rhodanese" evidence="1">
    <location>
        <begin position="324"/>
        <end position="369"/>
    </location>
</feature>
<name>A0ABR6ES28_9SPHI</name>
<dbReference type="PANTHER" id="PTHR10953">
    <property type="entry name" value="UBIQUITIN-ACTIVATING ENZYME E1"/>
    <property type="match status" value="1"/>
</dbReference>
<dbReference type="InterPro" id="IPR036873">
    <property type="entry name" value="Rhodanese-like_dom_sf"/>
</dbReference>
<organism evidence="2 3">
    <name type="scientific">Pedobacter gandavensis</name>
    <dbReference type="NCBI Taxonomy" id="2679963"/>
    <lineage>
        <taxon>Bacteria</taxon>
        <taxon>Pseudomonadati</taxon>
        <taxon>Bacteroidota</taxon>
        <taxon>Sphingobacteriia</taxon>
        <taxon>Sphingobacteriales</taxon>
        <taxon>Sphingobacteriaceae</taxon>
        <taxon>Pedobacter</taxon>
    </lineage>
</organism>
<protein>
    <submittedName>
        <fullName evidence="2">Molybdopterin biosynthesis protein</fullName>
    </submittedName>
</protein>
<reference evidence="2 3" key="1">
    <citation type="submission" date="2019-11" db="EMBL/GenBank/DDBJ databases">
        <title>Description of Pedobacter sp. LMG 31462T.</title>
        <authorList>
            <person name="Carlier A."/>
            <person name="Qi S."/>
            <person name="Vandamme P."/>
        </authorList>
    </citation>
    <scope>NUCLEOTIDE SEQUENCE [LARGE SCALE GENOMIC DNA]</scope>
    <source>
        <strain evidence="2 3">LMG 31462</strain>
    </source>
</reference>
<dbReference type="Pfam" id="PF00899">
    <property type="entry name" value="ThiF"/>
    <property type="match status" value="1"/>
</dbReference>
<comment type="caution">
    <text evidence="2">The sequence shown here is derived from an EMBL/GenBank/DDBJ whole genome shotgun (WGS) entry which is preliminary data.</text>
</comment>
<accession>A0ABR6ES28</accession>
<dbReference type="PROSITE" id="PS50206">
    <property type="entry name" value="RHODANESE_3"/>
    <property type="match status" value="1"/>
</dbReference>
<dbReference type="Pfam" id="PF00581">
    <property type="entry name" value="Rhodanese"/>
    <property type="match status" value="1"/>
</dbReference>
<gene>
    <name evidence="2" type="ORF">GM920_03880</name>
</gene>
<dbReference type="Gene3D" id="3.40.250.10">
    <property type="entry name" value="Rhodanese-like domain"/>
    <property type="match status" value="1"/>
</dbReference>
<dbReference type="CDD" id="cd00757">
    <property type="entry name" value="ThiF_MoeB_HesA_family"/>
    <property type="match status" value="1"/>
</dbReference>
<evidence type="ECO:0000313" key="3">
    <source>
        <dbReference type="Proteomes" id="UP000636110"/>
    </source>
</evidence>
<dbReference type="Gene3D" id="3.40.50.720">
    <property type="entry name" value="NAD(P)-binding Rossmann-like Domain"/>
    <property type="match status" value="1"/>
</dbReference>
<sequence length="369" mass="40856">MATERYHRQVILHGFGETAQLLLSKARVLVIGAGGIGCPALQYLAAAGVGCIGIADDDTVALSNLHRQVLFNTEDIDKPKVRIAKKRLEKMNPEIEIISHPVRLERAHIIALLKDYDYVLDGTDNFESRYLINDACVLLGKPLIFAAVSGFEGQLAIFNVADKQGQRCNYRDIFPIPPQPGEIAGCAENGVLGVLPGIIGTMAAAETIKLITGIGRPLINQLLQYNLLSQDQYKMNISPGDDYAIAQNEDDFLKMTDPVFCALEVGYTEIDAEQLLSLQKQSTIIVDVRERHELPILNEQIYKKAPMTEFPTFLDSDIEEENMVFICQHGIRSILAAQAAQEKYGTSKNIYSLIGGIANWKNYFLEATK</sequence>
<dbReference type="EMBL" id="WNXC01000001">
    <property type="protein sequence ID" value="MBB2148046.1"/>
    <property type="molecule type" value="Genomic_DNA"/>
</dbReference>
<dbReference type="Proteomes" id="UP000636110">
    <property type="component" value="Unassembled WGS sequence"/>
</dbReference>